<evidence type="ECO:0000313" key="2">
    <source>
        <dbReference type="EMBL" id="WML84974.1"/>
    </source>
</evidence>
<name>A0AA51MJR6_9GAMM</name>
<proteinExistence type="predicted"/>
<dbReference type="RefSeq" id="WP_308136651.1">
    <property type="nucleotide sequence ID" value="NZ_CP133217.1"/>
</dbReference>
<accession>A0AA51MJR6</accession>
<keyword evidence="3" id="KW-1185">Reference proteome</keyword>
<dbReference type="AlphaFoldDB" id="A0AA51MJR6"/>
<gene>
    <name evidence="1" type="ORF">RCC75_20950</name>
    <name evidence="2" type="ORF">RCG00_11720</name>
</gene>
<sequence>MQNNTRVCFNRYLSEVATANRLDKVTGEAFNYSPVAQQSFYEMVSDKADFLKRLNQITVSSQLGQKIGLGVSRPIASRTNTDEAERQTRYVGELDGDSYHCQQTNYDTHQKYSLMDSWAHLEDFSTIYASQIARQVARDRLMIGWHGESAAAETDIVANPLLQDVNEGWIAKVRKKQPHRFMGYGSDGNPTADTYKVGEGSGYGSLDALVFDMTTNLLDAWHQDTDDLVVMVGREIWVAHGMALLANSTLPTERNALSTWFASKTVAGLPCIMPPFLPSRAVIVTSYDNLSIYHQAGTLRRTIIDNPKRDRVEEYLSENEAYVVEDFGKFAGVRNGAILLPDGAGGWA</sequence>
<dbReference type="InterPro" id="IPR006441">
    <property type="entry name" value="Phage_P2_GpN"/>
</dbReference>
<dbReference type="EMBL" id="CP133217">
    <property type="protein sequence ID" value="WML84974.1"/>
    <property type="molecule type" value="Genomic_DNA"/>
</dbReference>
<dbReference type="Proteomes" id="UP001223336">
    <property type="component" value="Unassembled WGS sequence"/>
</dbReference>
<dbReference type="Pfam" id="PF05125">
    <property type="entry name" value="Phage_cap_P2"/>
    <property type="match status" value="1"/>
</dbReference>
<organism evidence="2">
    <name type="scientific">Thiothrix subterranea</name>
    <dbReference type="NCBI Taxonomy" id="2735563"/>
    <lineage>
        <taxon>Bacteria</taxon>
        <taxon>Pseudomonadati</taxon>
        <taxon>Pseudomonadota</taxon>
        <taxon>Gammaproteobacteria</taxon>
        <taxon>Thiotrichales</taxon>
        <taxon>Thiotrichaceae</taxon>
        <taxon>Thiothrix</taxon>
    </lineage>
</organism>
<evidence type="ECO:0000313" key="1">
    <source>
        <dbReference type="EMBL" id="MDQ5771005.1"/>
    </source>
</evidence>
<reference evidence="2 3" key="1">
    <citation type="submission" date="2023-08" db="EMBL/GenBank/DDBJ databases">
        <title>New molecular markers tilS and rpoB for phylogenetic and monitoring studies of the genus Thiothrix biodiversity.</title>
        <authorList>
            <person name="Ravin N.V."/>
            <person name="Smolyakov D."/>
            <person name="Markov N.D."/>
            <person name="Beletsky A.V."/>
            <person name="Mardanov A.V."/>
            <person name="Rudenko T.S."/>
            <person name="Grabovich M.Y."/>
        </authorList>
    </citation>
    <scope>NUCLEOTIDE SEQUENCE</scope>
    <source>
        <strain evidence="2">DNT52</strain>
        <strain evidence="1 3">H33</strain>
    </source>
</reference>
<dbReference type="Proteomes" id="UP001229862">
    <property type="component" value="Chromosome"/>
</dbReference>
<evidence type="ECO:0000313" key="3">
    <source>
        <dbReference type="Proteomes" id="UP001223336"/>
    </source>
</evidence>
<protein>
    <submittedName>
        <fullName evidence="2">Phage major capsid protein, P2 family</fullName>
    </submittedName>
</protein>
<dbReference type="EMBL" id="JAVFKN010000058">
    <property type="protein sequence ID" value="MDQ5771005.1"/>
    <property type="molecule type" value="Genomic_DNA"/>
</dbReference>
<dbReference type="NCBIfam" id="TIGR01551">
    <property type="entry name" value="major_capsid_P2"/>
    <property type="match status" value="1"/>
</dbReference>